<proteinExistence type="predicted"/>
<dbReference type="PANTHER" id="PTHR33706:SF1">
    <property type="entry name" value="TPR REPEAT PROTEIN"/>
    <property type="match status" value="1"/>
</dbReference>
<accession>A0A8S1PZG2</accession>
<evidence type="ECO:0000313" key="1">
    <source>
        <dbReference type="EMBL" id="CAD8107913.1"/>
    </source>
</evidence>
<keyword evidence="2" id="KW-1185">Reference proteome</keyword>
<dbReference type="PANTHER" id="PTHR33706">
    <property type="entry name" value="MORN VARIANT REPEAT PROTEIN"/>
    <property type="match status" value="1"/>
</dbReference>
<organism evidence="1 2">
    <name type="scientific">Paramecium sonneborni</name>
    <dbReference type="NCBI Taxonomy" id="65129"/>
    <lineage>
        <taxon>Eukaryota</taxon>
        <taxon>Sar</taxon>
        <taxon>Alveolata</taxon>
        <taxon>Ciliophora</taxon>
        <taxon>Intramacronucleata</taxon>
        <taxon>Oligohymenophorea</taxon>
        <taxon>Peniculida</taxon>
        <taxon>Parameciidae</taxon>
        <taxon>Paramecium</taxon>
    </lineage>
</organism>
<dbReference type="OrthoDB" id="298777at2759"/>
<dbReference type="EMBL" id="CAJJDN010000090">
    <property type="protein sequence ID" value="CAD8107913.1"/>
    <property type="molecule type" value="Genomic_DNA"/>
</dbReference>
<name>A0A8S1PZG2_9CILI</name>
<dbReference type="Proteomes" id="UP000692954">
    <property type="component" value="Unassembled WGS sequence"/>
</dbReference>
<comment type="caution">
    <text evidence="1">The sequence shown here is derived from an EMBL/GenBank/DDBJ whole genome shotgun (WGS) entry which is preliminary data.</text>
</comment>
<sequence length="465" mass="54751">MNEIKIWKAEGVQDKDLKLKKTKLTISYNQKDKQIKYIKDGEILKQEFLSHEYIDRKKILNLEQIKNLTWKSEIGLKIENLDFMIAYWKGYPLQIGGFQNEKGEKTGKWIELSDYFWDRCKVINQGQYKNGTKFGKWEILQEQKVIGGGHFDDNGIKQGEWIELHTNYYNESQIKHSGKYKDGIEIGIWETKFKNKIIGGGQYDNNGLKIGQWIELHQNFFEYCQVSYKGEYANGKKAGRWNSYDKKKLIGGGDYNMNNQKNGMWIDLHDDFWQFCQVTYQGEYLNGIKKGEWKSNYYTKSIAGGLYDDFGQKQGKWKDLHDNFHNGCQVILVGEYLNNKKFGQWNAMYMEQSDDEFRNIGGGVYDENETKIGFWNVLYEYFCDTCQIFYSGEYKNGKKNGKFDVKYKKQYENELKIIGGGTYNDNGLKDGKWIETSNVFSFYIFILLENEYQNGVRIQSQAKKQ</sequence>
<gene>
    <name evidence="1" type="ORF">PSON_ATCC_30995.1.T0900027</name>
</gene>
<reference evidence="1" key="1">
    <citation type="submission" date="2021-01" db="EMBL/GenBank/DDBJ databases">
        <authorList>
            <consortium name="Genoscope - CEA"/>
            <person name="William W."/>
        </authorList>
    </citation>
    <scope>NUCLEOTIDE SEQUENCE</scope>
</reference>
<evidence type="ECO:0000313" key="2">
    <source>
        <dbReference type="Proteomes" id="UP000692954"/>
    </source>
</evidence>
<protein>
    <submittedName>
        <fullName evidence="1">Uncharacterized protein</fullName>
    </submittedName>
</protein>
<dbReference type="AlphaFoldDB" id="A0A8S1PZG2"/>